<name>A0A4S9WYN5_AURPU</name>
<dbReference type="Proteomes" id="UP000309734">
    <property type="component" value="Unassembled WGS sequence"/>
</dbReference>
<proteinExistence type="predicted"/>
<evidence type="ECO:0008006" key="3">
    <source>
        <dbReference type="Google" id="ProtNLM"/>
    </source>
</evidence>
<dbReference type="Gene3D" id="3.20.20.140">
    <property type="entry name" value="Metal-dependent hydrolases"/>
    <property type="match status" value="1"/>
</dbReference>
<dbReference type="EMBL" id="QZBS01000182">
    <property type="protein sequence ID" value="THZ70604.1"/>
    <property type="molecule type" value="Genomic_DNA"/>
</dbReference>
<dbReference type="AlphaFoldDB" id="A0A4S9WYN5"/>
<gene>
    <name evidence="1" type="ORF">D6C85_05824</name>
</gene>
<protein>
    <recommendedName>
        <fullName evidence="3">Amidohydrolase-related domain-containing protein</fullName>
    </recommendedName>
</protein>
<dbReference type="SUPFAM" id="SSF51556">
    <property type="entry name" value="Metallo-dependent hydrolases"/>
    <property type="match status" value="1"/>
</dbReference>
<evidence type="ECO:0000313" key="1">
    <source>
        <dbReference type="EMBL" id="THZ70604.1"/>
    </source>
</evidence>
<comment type="caution">
    <text evidence="1">The sequence shown here is derived from an EMBL/GenBank/DDBJ whole genome shotgun (WGS) entry which is preliminary data.</text>
</comment>
<sequence length="98" mass="10313">MAAKVPNTVTSSMSLPQSLWQRKEQFLHAHCAKKNGVVLEAGIRSLKIASEAGVTVCFGTDLLGPLCPDTRVQHTLGSPFSGGLASYGNGQSYTYATG</sequence>
<evidence type="ECO:0000313" key="2">
    <source>
        <dbReference type="Proteomes" id="UP000309734"/>
    </source>
</evidence>
<accession>A0A4S9WYN5</accession>
<dbReference type="InterPro" id="IPR032466">
    <property type="entry name" value="Metal_Hydrolase"/>
</dbReference>
<reference evidence="1 2" key="1">
    <citation type="submission" date="2018-10" db="EMBL/GenBank/DDBJ databases">
        <title>Fifty Aureobasidium pullulans genomes reveal a recombining polyextremotolerant generalist.</title>
        <authorList>
            <person name="Gostincar C."/>
            <person name="Turk M."/>
            <person name="Zajc J."/>
            <person name="Gunde-Cimerman N."/>
        </authorList>
    </citation>
    <scope>NUCLEOTIDE SEQUENCE [LARGE SCALE GENOMIC DNA]</scope>
    <source>
        <strain evidence="1 2">EXF-3519</strain>
    </source>
</reference>
<organism evidence="1 2">
    <name type="scientific">Aureobasidium pullulans</name>
    <name type="common">Black yeast</name>
    <name type="synonym">Pullularia pullulans</name>
    <dbReference type="NCBI Taxonomy" id="5580"/>
    <lineage>
        <taxon>Eukaryota</taxon>
        <taxon>Fungi</taxon>
        <taxon>Dikarya</taxon>
        <taxon>Ascomycota</taxon>
        <taxon>Pezizomycotina</taxon>
        <taxon>Dothideomycetes</taxon>
        <taxon>Dothideomycetidae</taxon>
        <taxon>Dothideales</taxon>
        <taxon>Saccotheciaceae</taxon>
        <taxon>Aureobasidium</taxon>
    </lineage>
</organism>